<dbReference type="InterPro" id="IPR036986">
    <property type="entry name" value="S4_RNA-bd_sf"/>
</dbReference>
<dbReference type="PANTHER" id="PTHR13633">
    <property type="entry name" value="MITOCHONDRIAL TRANSCRIPTION RESCUE FACTOR 1"/>
    <property type="match status" value="1"/>
</dbReference>
<dbReference type="AlphaFoldDB" id="A0A3A9K7E9"/>
<feature type="domain" description="RNA-binding S4" evidence="2">
    <location>
        <begin position="181"/>
        <end position="238"/>
    </location>
</feature>
<dbReference type="Pfam" id="PF01479">
    <property type="entry name" value="S4"/>
    <property type="match status" value="1"/>
</dbReference>
<sequence>MSIYEHYRKEEYAFVDQVLDWKEMVANEYRFKVTDFLDPRQQHILSTLIGKSDEVRVSFWGGHSAPERMRAILYPDYYTPEESDYSVSTYEITYPSKFVTIEHPHILGSLMSIGIKREKFGDIISTEERYQVVLADEVADYVLVNLESIGKAKVRLEKVNRESLIEGVKETDEQFVTVSSMRVDTVVSEAFRLPRAKVKVAITGEKIKVNWKIVDNPSYTIHKGDVLSVRGFGRCEILELEGETKKGKHRIILGFPK</sequence>
<dbReference type="Pfam" id="PF21278">
    <property type="entry name" value="YlmH_1st"/>
    <property type="match status" value="1"/>
</dbReference>
<evidence type="ECO:0000259" key="2">
    <source>
        <dbReference type="SMART" id="SM00363"/>
    </source>
</evidence>
<dbReference type="InterPro" id="IPR040591">
    <property type="entry name" value="RqcP2_RBD"/>
</dbReference>
<keyword evidence="1" id="KW-0694">RNA-binding</keyword>
<evidence type="ECO:0000256" key="1">
    <source>
        <dbReference type="PROSITE-ProRule" id="PRU00182"/>
    </source>
</evidence>
<dbReference type="RefSeq" id="WP_110936437.1">
    <property type="nucleotide sequence ID" value="NZ_KZ614146.1"/>
</dbReference>
<dbReference type="SMART" id="SM00363">
    <property type="entry name" value="S4"/>
    <property type="match status" value="1"/>
</dbReference>
<evidence type="ECO:0000313" key="3">
    <source>
        <dbReference type="EMBL" id="RKL68924.1"/>
    </source>
</evidence>
<proteinExistence type="predicted"/>
<gene>
    <name evidence="3" type="ORF">CR203_02475</name>
</gene>
<reference evidence="3 4" key="1">
    <citation type="submission" date="2017-10" db="EMBL/GenBank/DDBJ databases">
        <title>Bacillus sp. nov., a halophilic bacterium isolated from a Keqin Lake.</title>
        <authorList>
            <person name="Wang H."/>
        </authorList>
    </citation>
    <scope>NUCLEOTIDE SEQUENCE [LARGE SCALE GENOMIC DNA]</scope>
    <source>
        <strain evidence="3 4">KCTC 13187</strain>
    </source>
</reference>
<name>A0A3A9K7E9_9BACI</name>
<dbReference type="Pfam" id="PF17774">
    <property type="entry name" value="YlmH_RBD"/>
    <property type="match status" value="1"/>
</dbReference>
<dbReference type="InterPro" id="IPR012677">
    <property type="entry name" value="Nucleotide-bd_a/b_plait_sf"/>
</dbReference>
<dbReference type="PANTHER" id="PTHR13633:SF3">
    <property type="entry name" value="MITOCHONDRIAL TRANSCRIPTION RESCUE FACTOR 1"/>
    <property type="match status" value="1"/>
</dbReference>
<evidence type="ECO:0000313" key="4">
    <source>
        <dbReference type="Proteomes" id="UP000281498"/>
    </source>
</evidence>
<dbReference type="InterPro" id="IPR048443">
    <property type="entry name" value="RqcP2_N"/>
</dbReference>
<dbReference type="OrthoDB" id="9812787at2"/>
<dbReference type="GO" id="GO:0003723">
    <property type="term" value="F:RNA binding"/>
    <property type="evidence" value="ECO:0007669"/>
    <property type="project" value="UniProtKB-KW"/>
</dbReference>
<dbReference type="InterPro" id="IPR002942">
    <property type="entry name" value="S4_RNA-bd"/>
</dbReference>
<dbReference type="PROSITE" id="PS50889">
    <property type="entry name" value="S4"/>
    <property type="match status" value="1"/>
</dbReference>
<protein>
    <submittedName>
        <fullName evidence="3">RNA-binding protein</fullName>
    </submittedName>
</protein>
<dbReference type="SUPFAM" id="SSF55174">
    <property type="entry name" value="Alpha-L RNA-binding motif"/>
    <property type="match status" value="1"/>
</dbReference>
<accession>A0A3A9K7E9</accession>
<comment type="caution">
    <text evidence="3">The sequence shown here is derived from an EMBL/GenBank/DDBJ whole genome shotgun (WGS) entry which is preliminary data.</text>
</comment>
<dbReference type="EMBL" id="PDOE01000001">
    <property type="protein sequence ID" value="RKL68924.1"/>
    <property type="molecule type" value="Genomic_DNA"/>
</dbReference>
<dbReference type="CDD" id="cd00165">
    <property type="entry name" value="S4"/>
    <property type="match status" value="1"/>
</dbReference>
<dbReference type="Gene3D" id="3.30.70.330">
    <property type="match status" value="1"/>
</dbReference>
<dbReference type="Gene3D" id="3.10.290.10">
    <property type="entry name" value="RNA-binding S4 domain"/>
    <property type="match status" value="1"/>
</dbReference>
<organism evidence="3 4">
    <name type="scientific">Salipaludibacillus neizhouensis</name>
    <dbReference type="NCBI Taxonomy" id="885475"/>
    <lineage>
        <taxon>Bacteria</taxon>
        <taxon>Bacillati</taxon>
        <taxon>Bacillota</taxon>
        <taxon>Bacilli</taxon>
        <taxon>Bacillales</taxon>
        <taxon>Bacillaceae</taxon>
    </lineage>
</organism>
<keyword evidence="4" id="KW-1185">Reference proteome</keyword>
<dbReference type="Gene3D" id="3.30.1370.160">
    <property type="match status" value="1"/>
</dbReference>
<dbReference type="Proteomes" id="UP000281498">
    <property type="component" value="Unassembled WGS sequence"/>
</dbReference>